<gene>
    <name evidence="2" type="ORF">SS50377_11988</name>
    <name evidence="3" type="ORF">SS50377_22825</name>
</gene>
<dbReference type="Gene3D" id="3.80.10.10">
    <property type="entry name" value="Ribonuclease Inhibitor"/>
    <property type="match status" value="1"/>
</dbReference>
<protein>
    <submittedName>
        <fullName evidence="2">Uncharacterized protein</fullName>
    </submittedName>
</protein>
<dbReference type="EMBL" id="KI546021">
    <property type="protein sequence ID" value="EST47887.1"/>
    <property type="molecule type" value="Genomic_DNA"/>
</dbReference>
<keyword evidence="4" id="KW-1185">Reference proteome</keyword>
<feature type="region of interest" description="Disordered" evidence="1">
    <location>
        <begin position="280"/>
        <end position="303"/>
    </location>
</feature>
<reference evidence="2 3" key="1">
    <citation type="journal article" date="2014" name="PLoS Genet.">
        <title>The Genome of Spironucleus salmonicida Highlights a Fish Pathogen Adapted to Fluctuating Environments.</title>
        <authorList>
            <person name="Xu F."/>
            <person name="Jerlstrom-Hultqvist J."/>
            <person name="Einarsson E."/>
            <person name="Astvaldsson A."/>
            <person name="Svard S.G."/>
            <person name="Andersson J.O."/>
        </authorList>
    </citation>
    <scope>NUCLEOTIDE SEQUENCE</scope>
    <source>
        <strain evidence="3">ATCC 50377</strain>
    </source>
</reference>
<dbReference type="AlphaFoldDB" id="V6LTB3"/>
<name>V6LTB3_9EUKA</name>
<proteinExistence type="predicted"/>
<dbReference type="VEuPathDB" id="GiardiaDB:SS50377_22825"/>
<sequence length="467" mass="51523">MPVVTTIADLKNIQPPRTVTFQPQIDIPIQLTQLHTILISSQLQVILDLSLTTNFQDCLAPLQNALNTNRVCALSLAGVKISSSQFRALNLNTIRELDISWTGLRMAQVNAHNIETLYVQGLDLRGFSTANLPKLTELDFSYAANCEIPLTGLRKVVACGVKLDFEGLRGVENVEVSAATQRELKSLCKSRHLDSFVAYQDGGADLGILAAKYPGVAVQDHFQEEAAPDLFAYRGGSEDVLFGLEPPHVNLAYQSRHDEFFALSRLEEQACVCAPIPRPAAAPSSESEAEEDAEAAPQSEPEPVLTAREALERFYARLGRYDEVLHGLDYLRTHDFVQTLPPPARLAFAFQGAVPRTHVSQTEEFRILAVEAVALRCWLDGRAAQLVVDREKVALPHAAFGFELPVTMQRLGRRQVRVGTLRARAVVEMQEEDADHLAKVLQVYQDQFAAARALDLGQCDLYSVLGV</sequence>
<evidence type="ECO:0000313" key="2">
    <source>
        <dbReference type="EMBL" id="EST47887.1"/>
    </source>
</evidence>
<accession>V6LTB3</accession>
<dbReference type="EMBL" id="AUWU02000003">
    <property type="protein sequence ID" value="KAH0575198.1"/>
    <property type="molecule type" value="Genomic_DNA"/>
</dbReference>
<organism evidence="2">
    <name type="scientific">Spironucleus salmonicida</name>
    <dbReference type="NCBI Taxonomy" id="348837"/>
    <lineage>
        <taxon>Eukaryota</taxon>
        <taxon>Metamonada</taxon>
        <taxon>Diplomonadida</taxon>
        <taxon>Hexamitidae</taxon>
        <taxon>Hexamitinae</taxon>
        <taxon>Spironucleus</taxon>
    </lineage>
</organism>
<dbReference type="InterPro" id="IPR032675">
    <property type="entry name" value="LRR_dom_sf"/>
</dbReference>
<evidence type="ECO:0000256" key="1">
    <source>
        <dbReference type="SAM" id="MobiDB-lite"/>
    </source>
</evidence>
<evidence type="ECO:0000313" key="3">
    <source>
        <dbReference type="EMBL" id="KAH0575198.1"/>
    </source>
</evidence>
<reference evidence="3" key="2">
    <citation type="submission" date="2020-12" db="EMBL/GenBank/DDBJ databases">
        <title>New Spironucleus salmonicida genome in near-complete chromosomes.</title>
        <authorList>
            <person name="Xu F."/>
            <person name="Kurt Z."/>
            <person name="Jimenez-Gonzalez A."/>
            <person name="Astvaldsson A."/>
            <person name="Andersson J.O."/>
            <person name="Svard S.G."/>
        </authorList>
    </citation>
    <scope>NUCLEOTIDE SEQUENCE</scope>
    <source>
        <strain evidence="3">ATCC 50377</strain>
    </source>
</reference>
<evidence type="ECO:0000313" key="4">
    <source>
        <dbReference type="Proteomes" id="UP000018208"/>
    </source>
</evidence>
<dbReference type="SUPFAM" id="SSF52058">
    <property type="entry name" value="L domain-like"/>
    <property type="match status" value="1"/>
</dbReference>
<dbReference type="Proteomes" id="UP000018208">
    <property type="component" value="Unassembled WGS sequence"/>
</dbReference>